<accession>A0ABU9IPW4</accession>
<keyword evidence="3" id="KW-1185">Reference proteome</keyword>
<comment type="caution">
    <text evidence="2">The sequence shown here is derived from an EMBL/GenBank/DDBJ whole genome shotgun (WGS) entry which is preliminary data.</text>
</comment>
<gene>
    <name evidence="2" type="ORF">AAEO57_09230</name>
</gene>
<organism evidence="2 3">
    <name type="scientific">Flavobacterium calami</name>
    <dbReference type="NCBI Taxonomy" id="3139144"/>
    <lineage>
        <taxon>Bacteria</taxon>
        <taxon>Pseudomonadati</taxon>
        <taxon>Bacteroidota</taxon>
        <taxon>Flavobacteriia</taxon>
        <taxon>Flavobacteriales</taxon>
        <taxon>Flavobacteriaceae</taxon>
        <taxon>Flavobacterium</taxon>
    </lineage>
</organism>
<keyword evidence="1" id="KW-0732">Signal</keyword>
<dbReference type="InterPro" id="IPR046588">
    <property type="entry name" value="DUF6646"/>
</dbReference>
<name>A0ABU9IPW4_9FLAO</name>
<dbReference type="Pfam" id="PF20351">
    <property type="entry name" value="DUF6646"/>
    <property type="match status" value="1"/>
</dbReference>
<evidence type="ECO:0000313" key="2">
    <source>
        <dbReference type="EMBL" id="MEL1253958.1"/>
    </source>
</evidence>
<feature type="signal peptide" evidence="1">
    <location>
        <begin position="1"/>
        <end position="19"/>
    </location>
</feature>
<evidence type="ECO:0000256" key="1">
    <source>
        <dbReference type="SAM" id="SignalP"/>
    </source>
</evidence>
<feature type="chain" id="PRO_5045845703" evidence="1">
    <location>
        <begin position="20"/>
        <end position="177"/>
    </location>
</feature>
<dbReference type="Proteomes" id="UP001485226">
    <property type="component" value="Unassembled WGS sequence"/>
</dbReference>
<dbReference type="RefSeq" id="WP_341691858.1">
    <property type="nucleotide sequence ID" value="NZ_JBBYHS010000008.1"/>
</dbReference>
<protein>
    <submittedName>
        <fullName evidence="2">DUF6646 family protein</fullName>
    </submittedName>
</protein>
<proteinExistence type="predicted"/>
<evidence type="ECO:0000313" key="3">
    <source>
        <dbReference type="Proteomes" id="UP001485226"/>
    </source>
</evidence>
<dbReference type="EMBL" id="JBBYHS010000008">
    <property type="protein sequence ID" value="MEL1253958.1"/>
    <property type="molecule type" value="Genomic_DNA"/>
</dbReference>
<reference evidence="2 3" key="1">
    <citation type="submission" date="2024-04" db="EMBL/GenBank/DDBJ databases">
        <title>Flavobacterium sp. DGU38 16S ribosomal RNA gene Genome sequencing and assembly.</title>
        <authorList>
            <person name="Park S."/>
        </authorList>
    </citation>
    <scope>NUCLEOTIDE SEQUENCE [LARGE SCALE GENOMIC DNA]</scope>
    <source>
        <strain evidence="2 3">DGU38</strain>
    </source>
</reference>
<sequence>MRKIIALLFLGLSVINTNAQQAFKGKGDVKVNVGANIQDGGSGIQGSVDFGLGENFSYGFVATYLLGVSEFSGFYNGGTTEYHNVKPDFEDRFDAKFRINANIGNVFDIDEKLDIYPGLSLGLKNFGGHVGGRYFFTDGFGVFTELGFPIAKYSDNDEMFHHLNNQFTFSLGASFNL</sequence>